<dbReference type="InterPro" id="IPR036286">
    <property type="entry name" value="LexA/Signal_pep-like_sf"/>
</dbReference>
<dbReference type="CDD" id="cd06462">
    <property type="entry name" value="Peptidase_S24_S26"/>
    <property type="match status" value="1"/>
</dbReference>
<evidence type="ECO:0000313" key="2">
    <source>
        <dbReference type="EMBL" id="ODC04253.1"/>
    </source>
</evidence>
<evidence type="ECO:0000259" key="1">
    <source>
        <dbReference type="Pfam" id="PF00717"/>
    </source>
</evidence>
<protein>
    <recommendedName>
        <fullName evidence="1">Peptidase S24/S26A/S26B/S26C domain-containing protein</fullName>
    </recommendedName>
</protein>
<comment type="caution">
    <text evidence="2">The sequence shown here is derived from an EMBL/GenBank/DDBJ whole genome shotgun (WGS) entry which is preliminary data.</text>
</comment>
<name>A0A1E2VBF3_9GAMM</name>
<organism evidence="2 3">
    <name type="scientific">Terasakiispira papahanaumokuakeensis</name>
    <dbReference type="NCBI Taxonomy" id="197479"/>
    <lineage>
        <taxon>Bacteria</taxon>
        <taxon>Pseudomonadati</taxon>
        <taxon>Pseudomonadota</taxon>
        <taxon>Gammaproteobacteria</taxon>
        <taxon>Oceanospirillales</taxon>
        <taxon>Terasakiispira</taxon>
    </lineage>
</organism>
<proteinExistence type="predicted"/>
<dbReference type="InterPro" id="IPR015927">
    <property type="entry name" value="Peptidase_S24_S26A/B/C"/>
</dbReference>
<dbReference type="SUPFAM" id="SSF51306">
    <property type="entry name" value="LexA/Signal peptidase"/>
    <property type="match status" value="1"/>
</dbReference>
<dbReference type="AlphaFoldDB" id="A0A1E2VBF3"/>
<dbReference type="Proteomes" id="UP000094291">
    <property type="component" value="Unassembled WGS sequence"/>
</dbReference>
<gene>
    <name evidence="2" type="ORF">BFW38_12650</name>
</gene>
<dbReference type="Gene3D" id="2.10.109.10">
    <property type="entry name" value="Umud Fragment, subunit A"/>
    <property type="match status" value="1"/>
</dbReference>
<dbReference type="Pfam" id="PF00717">
    <property type="entry name" value="Peptidase_S24"/>
    <property type="match status" value="1"/>
</dbReference>
<sequence>MPFSFGLFKVTGESMRPHFYAGDYIVTFRRRRSRFKVGQVVVVDHPSLGPIVKRLIALDQYGQVLLAGDNSAQSTSTEEMGPAAITQIKGRVIAHIRRPGMRPE</sequence>
<dbReference type="STRING" id="197479.BFW38_12650"/>
<evidence type="ECO:0000313" key="3">
    <source>
        <dbReference type="Proteomes" id="UP000094291"/>
    </source>
</evidence>
<accession>A0A1E2VBF3</accession>
<feature type="domain" description="Peptidase S24/S26A/S26B/S26C" evidence="1">
    <location>
        <begin position="7"/>
        <end position="92"/>
    </location>
</feature>
<reference evidence="2 3" key="1">
    <citation type="submission" date="2016-08" db="EMBL/GenBank/DDBJ databases">
        <authorList>
            <person name="Seilhamer J.J."/>
        </authorList>
    </citation>
    <scope>NUCLEOTIDE SEQUENCE [LARGE SCALE GENOMIC DNA]</scope>
    <source>
        <strain evidence="2 3">PH27A</strain>
    </source>
</reference>
<dbReference type="RefSeq" id="WP_068999228.1">
    <property type="nucleotide sequence ID" value="NZ_MDTQ01000001.1"/>
</dbReference>
<dbReference type="OrthoDB" id="6183704at2"/>
<keyword evidence="3" id="KW-1185">Reference proteome</keyword>
<dbReference type="EMBL" id="MDTQ01000001">
    <property type="protein sequence ID" value="ODC04253.1"/>
    <property type="molecule type" value="Genomic_DNA"/>
</dbReference>